<reference evidence="1" key="2">
    <citation type="journal article" date="2020" name="Nat. Commun.">
        <title>Large-scale genome sequencing of mycorrhizal fungi provides insights into the early evolution of symbiotic traits.</title>
        <authorList>
            <person name="Miyauchi S."/>
            <person name="Kiss E."/>
            <person name="Kuo A."/>
            <person name="Drula E."/>
            <person name="Kohler A."/>
            <person name="Sanchez-Garcia M."/>
            <person name="Morin E."/>
            <person name="Andreopoulos B."/>
            <person name="Barry K.W."/>
            <person name="Bonito G."/>
            <person name="Buee M."/>
            <person name="Carver A."/>
            <person name="Chen C."/>
            <person name="Cichocki N."/>
            <person name="Clum A."/>
            <person name="Culley D."/>
            <person name="Crous P.W."/>
            <person name="Fauchery L."/>
            <person name="Girlanda M."/>
            <person name="Hayes R.D."/>
            <person name="Keri Z."/>
            <person name="LaButti K."/>
            <person name="Lipzen A."/>
            <person name="Lombard V."/>
            <person name="Magnuson J."/>
            <person name="Maillard F."/>
            <person name="Murat C."/>
            <person name="Nolan M."/>
            <person name="Ohm R.A."/>
            <person name="Pangilinan J."/>
            <person name="Pereira M.F."/>
            <person name="Perotto S."/>
            <person name="Peter M."/>
            <person name="Pfister S."/>
            <person name="Riley R."/>
            <person name="Sitrit Y."/>
            <person name="Stielow J.B."/>
            <person name="Szollosi G."/>
            <person name="Zifcakova L."/>
            <person name="Stursova M."/>
            <person name="Spatafora J.W."/>
            <person name="Tedersoo L."/>
            <person name="Vaario L.M."/>
            <person name="Yamada A."/>
            <person name="Yan M."/>
            <person name="Wang P."/>
            <person name="Xu J."/>
            <person name="Bruns T."/>
            <person name="Baldrian P."/>
            <person name="Vilgalys R."/>
            <person name="Dunand C."/>
            <person name="Henrissat B."/>
            <person name="Grigoriev I.V."/>
            <person name="Hibbett D."/>
            <person name="Nagy L.G."/>
            <person name="Martin F.M."/>
        </authorList>
    </citation>
    <scope>NUCLEOTIDE SEQUENCE</scope>
    <source>
        <strain evidence="1">P2</strain>
    </source>
</reference>
<comment type="caution">
    <text evidence="1">The sequence shown here is derived from an EMBL/GenBank/DDBJ whole genome shotgun (WGS) entry which is preliminary data.</text>
</comment>
<dbReference type="EMBL" id="MU118389">
    <property type="protein sequence ID" value="KAF9642646.1"/>
    <property type="molecule type" value="Genomic_DNA"/>
</dbReference>
<name>A0ACB6Z0J6_THEGA</name>
<gene>
    <name evidence="1" type="ORF">BDM02DRAFT_3192863</name>
</gene>
<evidence type="ECO:0000313" key="2">
    <source>
        <dbReference type="Proteomes" id="UP000886501"/>
    </source>
</evidence>
<proteinExistence type="predicted"/>
<sequence>MTTAANEKGSISYSNNIGDEHHHGAGGNAASALPAHTYVHNTSPQLRIIANPGPLGLFSFAGATFVLSLYNVQARGVTVPNAVIGMACFVGGLAQFAAGMWEFAVGNAFGATGQYSLSYIPSMVPFSPISKPTRAGCFSTAALPFTSFGGFWMAFATFLHPDYGVAAAYAKHPEQLSNAIGIFLASWFIVTFIFLLATLRVNVALIALFFFLDMTFLLLMIGEFTANTTIHKAGGGFGLAAAAAAFYTGAAQLLTDDNSLFTLPVGNIRRRRLD</sequence>
<accession>A0ACB6Z0J6</accession>
<protein>
    <submittedName>
        <fullName evidence="1">Uncharacterized protein</fullName>
    </submittedName>
</protein>
<organism evidence="1 2">
    <name type="scientific">Thelephora ganbajun</name>
    <name type="common">Ganba fungus</name>
    <dbReference type="NCBI Taxonomy" id="370292"/>
    <lineage>
        <taxon>Eukaryota</taxon>
        <taxon>Fungi</taxon>
        <taxon>Dikarya</taxon>
        <taxon>Basidiomycota</taxon>
        <taxon>Agaricomycotina</taxon>
        <taxon>Agaricomycetes</taxon>
        <taxon>Thelephorales</taxon>
        <taxon>Thelephoraceae</taxon>
        <taxon>Thelephora</taxon>
    </lineage>
</organism>
<keyword evidence="2" id="KW-1185">Reference proteome</keyword>
<reference evidence="1" key="1">
    <citation type="submission" date="2019-10" db="EMBL/GenBank/DDBJ databases">
        <authorList>
            <consortium name="DOE Joint Genome Institute"/>
            <person name="Kuo A."/>
            <person name="Miyauchi S."/>
            <person name="Kiss E."/>
            <person name="Drula E."/>
            <person name="Kohler A."/>
            <person name="Sanchez-Garcia M."/>
            <person name="Andreopoulos B."/>
            <person name="Barry K.W."/>
            <person name="Bonito G."/>
            <person name="Buee M."/>
            <person name="Carver A."/>
            <person name="Chen C."/>
            <person name="Cichocki N."/>
            <person name="Clum A."/>
            <person name="Culley D."/>
            <person name="Crous P.W."/>
            <person name="Fauchery L."/>
            <person name="Girlanda M."/>
            <person name="Hayes R."/>
            <person name="Keri Z."/>
            <person name="Labutti K."/>
            <person name="Lipzen A."/>
            <person name="Lombard V."/>
            <person name="Magnuson J."/>
            <person name="Maillard F."/>
            <person name="Morin E."/>
            <person name="Murat C."/>
            <person name="Nolan M."/>
            <person name="Ohm R."/>
            <person name="Pangilinan J."/>
            <person name="Pereira M."/>
            <person name="Perotto S."/>
            <person name="Peter M."/>
            <person name="Riley R."/>
            <person name="Sitrit Y."/>
            <person name="Stielow B."/>
            <person name="Szollosi G."/>
            <person name="Zifcakova L."/>
            <person name="Stursova M."/>
            <person name="Spatafora J.W."/>
            <person name="Tedersoo L."/>
            <person name="Vaario L.-M."/>
            <person name="Yamada A."/>
            <person name="Yan M."/>
            <person name="Wang P."/>
            <person name="Xu J."/>
            <person name="Bruns T."/>
            <person name="Baldrian P."/>
            <person name="Vilgalys R."/>
            <person name="Henrissat B."/>
            <person name="Grigoriev I.V."/>
            <person name="Hibbett D."/>
            <person name="Nagy L.G."/>
            <person name="Martin F.M."/>
        </authorList>
    </citation>
    <scope>NUCLEOTIDE SEQUENCE</scope>
    <source>
        <strain evidence="1">P2</strain>
    </source>
</reference>
<dbReference type="Proteomes" id="UP000886501">
    <property type="component" value="Unassembled WGS sequence"/>
</dbReference>
<evidence type="ECO:0000313" key="1">
    <source>
        <dbReference type="EMBL" id="KAF9642646.1"/>
    </source>
</evidence>